<keyword evidence="17" id="KW-1185">Reference proteome</keyword>
<keyword evidence="7" id="KW-0256">Endoplasmic reticulum</keyword>
<comment type="subcellular location">
    <subcellularLocation>
        <location evidence="2">Endoplasmic reticulum membrane</location>
        <topology evidence="2">Single-pass type II membrane protein</topology>
    </subcellularLocation>
    <subcellularLocation>
        <location evidence="1">Golgi apparatus membrane</location>
        <topology evidence="1">Single-pass type II membrane protein</topology>
    </subcellularLocation>
</comment>
<dbReference type="GO" id="GO:0030166">
    <property type="term" value="P:proteoglycan biosynthetic process"/>
    <property type="evidence" value="ECO:0007669"/>
    <property type="project" value="InterPro"/>
</dbReference>
<evidence type="ECO:0000256" key="10">
    <source>
        <dbReference type="ARBA" id="ARBA00023034"/>
    </source>
</evidence>
<keyword evidence="10" id="KW-0333">Golgi apparatus</keyword>
<dbReference type="EMBL" id="JANHAX010000003">
    <property type="protein sequence ID" value="MDQ2090363.1"/>
    <property type="molecule type" value="Genomic_DNA"/>
</dbReference>
<dbReference type="RefSeq" id="WP_306735648.1">
    <property type="nucleotide sequence ID" value="NZ_JANHAX010000003.1"/>
</dbReference>
<evidence type="ECO:0000256" key="6">
    <source>
        <dbReference type="ARBA" id="ARBA00022723"/>
    </source>
</evidence>
<protein>
    <recommendedName>
        <fullName evidence="14">Peptide O-xylosyltransferase</fullName>
    </recommendedName>
</protein>
<evidence type="ECO:0000256" key="11">
    <source>
        <dbReference type="ARBA" id="ARBA00023136"/>
    </source>
</evidence>
<evidence type="ECO:0000256" key="13">
    <source>
        <dbReference type="ARBA" id="ARBA00023180"/>
    </source>
</evidence>
<gene>
    <name evidence="16" type="ORF">NO357_10690</name>
</gene>
<evidence type="ECO:0000256" key="2">
    <source>
        <dbReference type="ARBA" id="ARBA00004648"/>
    </source>
</evidence>
<dbReference type="InterPro" id="IPR043538">
    <property type="entry name" value="XYLT"/>
</dbReference>
<evidence type="ECO:0000313" key="16">
    <source>
        <dbReference type="EMBL" id="MDQ2090363.1"/>
    </source>
</evidence>
<dbReference type="InterPro" id="IPR003406">
    <property type="entry name" value="Glyco_trans_14"/>
</dbReference>
<name>A0AAE4B3S8_9RHOB</name>
<keyword evidence="5" id="KW-0812">Transmembrane</keyword>
<dbReference type="PANTHER" id="PTHR46025">
    <property type="entry name" value="XYLOSYLTRANSFERASE OXT"/>
    <property type="match status" value="1"/>
</dbReference>
<evidence type="ECO:0000256" key="9">
    <source>
        <dbReference type="ARBA" id="ARBA00022989"/>
    </source>
</evidence>
<evidence type="ECO:0000256" key="7">
    <source>
        <dbReference type="ARBA" id="ARBA00022824"/>
    </source>
</evidence>
<dbReference type="InterPro" id="IPR045971">
    <property type="entry name" value="DUF5927"/>
</dbReference>
<dbReference type="GO" id="GO:0046872">
    <property type="term" value="F:metal ion binding"/>
    <property type="evidence" value="ECO:0007669"/>
    <property type="project" value="UniProtKB-KW"/>
</dbReference>
<organism evidence="16 17">
    <name type="scientific">Marimonas arenosa</name>
    <dbReference type="NCBI Taxonomy" id="1795305"/>
    <lineage>
        <taxon>Bacteria</taxon>
        <taxon>Pseudomonadati</taxon>
        <taxon>Pseudomonadota</taxon>
        <taxon>Alphaproteobacteria</taxon>
        <taxon>Rhodobacterales</taxon>
        <taxon>Paracoccaceae</taxon>
        <taxon>Marimonas</taxon>
    </lineage>
</organism>
<evidence type="ECO:0000256" key="8">
    <source>
        <dbReference type="ARBA" id="ARBA00022968"/>
    </source>
</evidence>
<reference evidence="16" key="2">
    <citation type="submission" date="2023-02" db="EMBL/GenBank/DDBJ databases">
        <title>'Rhodoalgimonas zhirmunskyi' gen. nov., isolated from a red alga.</title>
        <authorList>
            <person name="Nedashkovskaya O.I."/>
            <person name="Otstavnykh N.Y."/>
            <person name="Bystritskaya E.P."/>
            <person name="Balabanova L.A."/>
            <person name="Isaeva M.P."/>
        </authorList>
    </citation>
    <scope>NUCLEOTIDE SEQUENCE</scope>
    <source>
        <strain evidence="16">KCTC 52189</strain>
    </source>
</reference>
<dbReference type="PANTHER" id="PTHR46025:SF3">
    <property type="entry name" value="XYLOSYLTRANSFERASE OXT"/>
    <property type="match status" value="1"/>
</dbReference>
<dbReference type="AlphaFoldDB" id="A0AAE4B3S8"/>
<accession>A0AAE4B3S8</accession>
<evidence type="ECO:0000256" key="14">
    <source>
        <dbReference type="ARBA" id="ARBA00042865"/>
    </source>
</evidence>
<keyword evidence="11" id="KW-0472">Membrane</keyword>
<keyword evidence="13" id="KW-0325">Glycoprotein</keyword>
<proteinExistence type="predicted"/>
<keyword evidence="9" id="KW-1133">Transmembrane helix</keyword>
<keyword evidence="12" id="KW-1015">Disulfide bond</keyword>
<dbReference type="GO" id="GO:0030158">
    <property type="term" value="F:protein xylosyltransferase activity"/>
    <property type="evidence" value="ECO:0007669"/>
    <property type="project" value="InterPro"/>
</dbReference>
<dbReference type="GO" id="GO:0016020">
    <property type="term" value="C:membrane"/>
    <property type="evidence" value="ECO:0007669"/>
    <property type="project" value="InterPro"/>
</dbReference>
<evidence type="ECO:0000256" key="1">
    <source>
        <dbReference type="ARBA" id="ARBA00004323"/>
    </source>
</evidence>
<keyword evidence="8" id="KW-0735">Signal-anchor</keyword>
<feature type="domain" description="DUF5927" evidence="15">
    <location>
        <begin position="276"/>
        <end position="575"/>
    </location>
</feature>
<evidence type="ECO:0000256" key="5">
    <source>
        <dbReference type="ARBA" id="ARBA00022692"/>
    </source>
</evidence>
<sequence>MNGPEHQRHWGTVGIVMLVHTALDRAEQVARHWHAAGCPVVIHCDRTTPTADYRAFRKALSDLPDIQFATRHRCEWGTWGIVAATQEASELMLAQFPNVRHVYLASGSCLPLRPVQELIDYLADRPRTDFIESATTSDVPWTVGGLDEERFTLRFPFSWRKNRKLFDRYVAIQRAVRFRRRVPNGIVPHMGSQWWCLTRQTLSAILQDPERATYDRYFRRVWIPDESYFQTLARQYSTKIESRSLTLSKFDFQGKPHIFYDDHLQLLRRSDCFVARKIWAHAELLYESFLEGKHGALKRTEPNPGKIDRIFAKAVERRTRGRPGLYMHSRFPNEGWENGTTSSKYSVFQGFSDLFEDFEDWLAKATGAQVHGHLFAPERVEFAGGQSVINGALCDSAEIRDYNPKAFLTSLTWNTRGEWQCFQFGPKDNQELNWIVAGDPNAQISVISGAWAVPLFKSNRNFAEIRKDAAELQKIENEHLNVLRAPQSKARIRIWTMADFIESPMEPLQTIIDEIGHKTLRRLTEAPKMTDLTGFGQFLQNLKNQGMHPHLMGDFPVVHDPVGIQPKPRKPYLVQ</sequence>
<dbReference type="Proteomes" id="UP001226762">
    <property type="component" value="Unassembled WGS sequence"/>
</dbReference>
<keyword evidence="3" id="KW-0328">Glycosyltransferase</keyword>
<dbReference type="Pfam" id="PF02485">
    <property type="entry name" value="Branch"/>
    <property type="match status" value="1"/>
</dbReference>
<comment type="caution">
    <text evidence="16">The sequence shown here is derived from an EMBL/GenBank/DDBJ whole genome shotgun (WGS) entry which is preliminary data.</text>
</comment>
<dbReference type="Pfam" id="PF19349">
    <property type="entry name" value="DUF5927"/>
    <property type="match status" value="1"/>
</dbReference>
<reference evidence="16" key="1">
    <citation type="submission" date="2022-07" db="EMBL/GenBank/DDBJ databases">
        <authorList>
            <person name="Otstavnykh N."/>
            <person name="Isaeva M."/>
            <person name="Bystritskaya E."/>
        </authorList>
    </citation>
    <scope>NUCLEOTIDE SEQUENCE</scope>
    <source>
        <strain evidence="16">KCTC 52189</strain>
    </source>
</reference>
<evidence type="ECO:0000259" key="15">
    <source>
        <dbReference type="Pfam" id="PF19349"/>
    </source>
</evidence>
<evidence type="ECO:0000256" key="3">
    <source>
        <dbReference type="ARBA" id="ARBA00022676"/>
    </source>
</evidence>
<evidence type="ECO:0000313" key="17">
    <source>
        <dbReference type="Proteomes" id="UP001226762"/>
    </source>
</evidence>
<keyword evidence="4" id="KW-0808">Transferase</keyword>
<keyword evidence="6" id="KW-0479">Metal-binding</keyword>
<evidence type="ECO:0000256" key="4">
    <source>
        <dbReference type="ARBA" id="ARBA00022679"/>
    </source>
</evidence>
<evidence type="ECO:0000256" key="12">
    <source>
        <dbReference type="ARBA" id="ARBA00023157"/>
    </source>
</evidence>